<evidence type="ECO:0000313" key="1">
    <source>
        <dbReference type="EMBL" id="ENZ12438.1"/>
    </source>
</evidence>
<dbReference type="AlphaFoldDB" id="A0A0E2H7G1"/>
<gene>
    <name evidence="1" type="ORF">HMPREF1090_03564</name>
</gene>
<dbReference type="Proteomes" id="UP000013085">
    <property type="component" value="Unassembled WGS sequence"/>
</dbReference>
<comment type="caution">
    <text evidence="1">The sequence shown here is derived from an EMBL/GenBank/DDBJ whole genome shotgun (WGS) entry which is preliminary data.</text>
</comment>
<sequence>MSEEQLKRYWQAYTDAWMLMKNWKKVTKEHIEEMLSKHDIGVMRRLFCLAVWQEIKRVKAGGEPLLEKNYHRAFTYTWKLFKQYSEPNDSDEYWDSLIDGIKDLGKKFGESQFIKNLLIHVTLEEIERIYREKI</sequence>
<name>A0A0E2H7G1_9FIRM</name>
<evidence type="ECO:0000313" key="2">
    <source>
        <dbReference type="Proteomes" id="UP000013085"/>
    </source>
</evidence>
<organism evidence="1 2">
    <name type="scientific">[Clostridium] clostridioforme 90A8</name>
    <dbReference type="NCBI Taxonomy" id="999408"/>
    <lineage>
        <taxon>Bacteria</taxon>
        <taxon>Bacillati</taxon>
        <taxon>Bacillota</taxon>
        <taxon>Clostridia</taxon>
        <taxon>Lachnospirales</taxon>
        <taxon>Lachnospiraceae</taxon>
        <taxon>Enterocloster</taxon>
    </lineage>
</organism>
<dbReference type="RefSeq" id="WP_002593671.1">
    <property type="nucleotide sequence ID" value="NZ_KB850979.1"/>
</dbReference>
<reference evidence="1 2" key="1">
    <citation type="submission" date="2013-01" db="EMBL/GenBank/DDBJ databases">
        <title>The Genome Sequence of Clostridium clostridioforme 90A8.</title>
        <authorList>
            <consortium name="The Broad Institute Genome Sequencing Platform"/>
            <person name="Earl A."/>
            <person name="Ward D."/>
            <person name="Feldgarden M."/>
            <person name="Gevers D."/>
            <person name="Courvalin P."/>
            <person name="Lambert T."/>
            <person name="Walker B."/>
            <person name="Young S.K."/>
            <person name="Zeng Q."/>
            <person name="Gargeya S."/>
            <person name="Fitzgerald M."/>
            <person name="Haas B."/>
            <person name="Abouelleil A."/>
            <person name="Alvarado L."/>
            <person name="Arachchi H.M."/>
            <person name="Berlin A.M."/>
            <person name="Chapman S.B."/>
            <person name="Dewar J."/>
            <person name="Goldberg J."/>
            <person name="Griggs A."/>
            <person name="Gujja S."/>
            <person name="Hansen M."/>
            <person name="Howarth C."/>
            <person name="Imamovic A."/>
            <person name="Larimer J."/>
            <person name="McCowan C."/>
            <person name="Murphy C."/>
            <person name="Neiman D."/>
            <person name="Pearson M."/>
            <person name="Priest M."/>
            <person name="Roberts A."/>
            <person name="Saif S."/>
            <person name="Shea T."/>
            <person name="Sisk P."/>
            <person name="Sykes S."/>
            <person name="Wortman J."/>
            <person name="Nusbaum C."/>
            <person name="Birren B."/>
        </authorList>
    </citation>
    <scope>NUCLEOTIDE SEQUENCE [LARGE SCALE GENOMIC DNA]</scope>
    <source>
        <strain evidence="1 2">90A8</strain>
    </source>
</reference>
<dbReference type="EMBL" id="AGYR01000039">
    <property type="protein sequence ID" value="ENZ12438.1"/>
    <property type="molecule type" value="Genomic_DNA"/>
</dbReference>
<dbReference type="PATRIC" id="fig|999408.3.peg.3833"/>
<protein>
    <submittedName>
        <fullName evidence="1">Uncharacterized protein</fullName>
    </submittedName>
</protein>
<dbReference type="HOGENOM" id="CLU_2104706_0_0_9"/>
<accession>A0A0E2H7G1</accession>
<proteinExistence type="predicted"/>